<keyword evidence="4" id="KW-1003">Cell membrane</keyword>
<keyword evidence="9" id="KW-0472">Membrane</keyword>
<evidence type="ECO:0000256" key="3">
    <source>
        <dbReference type="ARBA" id="ARBA00022448"/>
    </source>
</evidence>
<dbReference type="InterPro" id="IPR005628">
    <property type="entry name" value="GspK"/>
</dbReference>
<dbReference type="SUPFAM" id="SSF54523">
    <property type="entry name" value="Pili subunits"/>
    <property type="match status" value="1"/>
</dbReference>
<evidence type="ECO:0000313" key="11">
    <source>
        <dbReference type="EMBL" id="VAW95311.1"/>
    </source>
</evidence>
<dbReference type="InterPro" id="IPR045584">
    <property type="entry name" value="Pilin-like"/>
</dbReference>
<protein>
    <recommendedName>
        <fullName evidence="10">T2SS protein K first SAM-like domain-containing protein</fullName>
    </recommendedName>
</protein>
<comment type="similarity">
    <text evidence="2">Belongs to the GSP K family.</text>
</comment>
<reference evidence="11" key="1">
    <citation type="submission" date="2018-06" db="EMBL/GenBank/DDBJ databases">
        <authorList>
            <person name="Zhirakovskaya E."/>
        </authorList>
    </citation>
    <scope>NUCLEOTIDE SEQUENCE</scope>
</reference>
<name>A0A3B0ZUA6_9ZZZZ</name>
<keyword evidence="5" id="KW-0997">Cell inner membrane</keyword>
<dbReference type="NCBIfam" id="NF037980">
    <property type="entry name" value="T2SS_GspK"/>
    <property type="match status" value="1"/>
</dbReference>
<organism evidence="11">
    <name type="scientific">hydrothermal vent metagenome</name>
    <dbReference type="NCBI Taxonomy" id="652676"/>
    <lineage>
        <taxon>unclassified sequences</taxon>
        <taxon>metagenomes</taxon>
        <taxon>ecological metagenomes</taxon>
    </lineage>
</organism>
<evidence type="ECO:0000256" key="7">
    <source>
        <dbReference type="ARBA" id="ARBA00022927"/>
    </source>
</evidence>
<dbReference type="GO" id="GO:0009306">
    <property type="term" value="P:protein secretion"/>
    <property type="evidence" value="ECO:0007669"/>
    <property type="project" value="InterPro"/>
</dbReference>
<keyword evidence="7" id="KW-0653">Protein transport</keyword>
<evidence type="ECO:0000259" key="10">
    <source>
        <dbReference type="Pfam" id="PF21687"/>
    </source>
</evidence>
<evidence type="ECO:0000256" key="4">
    <source>
        <dbReference type="ARBA" id="ARBA00022475"/>
    </source>
</evidence>
<dbReference type="GO" id="GO:0005886">
    <property type="term" value="C:plasma membrane"/>
    <property type="evidence" value="ECO:0007669"/>
    <property type="project" value="UniProtKB-SubCell"/>
</dbReference>
<evidence type="ECO:0000256" key="2">
    <source>
        <dbReference type="ARBA" id="ARBA00007246"/>
    </source>
</evidence>
<dbReference type="InterPro" id="IPR038072">
    <property type="entry name" value="GspK_central_sf"/>
</dbReference>
<dbReference type="Gene3D" id="1.10.40.60">
    <property type="entry name" value="EpsJ-like"/>
    <property type="match status" value="2"/>
</dbReference>
<gene>
    <name evidence="11" type="ORF">MNBD_GAMMA21-1447</name>
</gene>
<dbReference type="SUPFAM" id="SSF158544">
    <property type="entry name" value="GspK insert domain-like"/>
    <property type="match status" value="1"/>
</dbReference>
<evidence type="ECO:0000256" key="8">
    <source>
        <dbReference type="ARBA" id="ARBA00022989"/>
    </source>
</evidence>
<sequence length="311" mass="35204">MNVFKHRQFNKGVALITALMVMSLATITAVQMTADQQVYMRRTENIRYHEQVFMYLLSAEDFTKIVLSEDDPKQDSFRDDWYSEEPIVFPIEGGVLTGKVSDLQGKFNINNLSKTQRNEWDEDRLRQALSNYNMPADFASIIIDWMDENQDSQPGGAEDVDYLNGDRAYRTAGTKMGSISELKLLKGMNQENYENLLEVLTVIPNEDNATININSASAPVLRMIIPELSESEADDLAKDLVENPLNEPDDLISHALVKGKKVDINGLSTETNYFLLESFASVQHAKSRMDSIIYRQSKDDIKVVMRSQGGL</sequence>
<keyword evidence="3" id="KW-0813">Transport</keyword>
<keyword evidence="8" id="KW-1133">Transmembrane helix</keyword>
<accession>A0A3B0ZUA6</accession>
<dbReference type="Pfam" id="PF21687">
    <property type="entry name" value="T2SSK_1st"/>
    <property type="match status" value="1"/>
</dbReference>
<dbReference type="PANTHER" id="PTHR38831">
    <property type="entry name" value="TYPE II SECRETION SYSTEM PROTEIN K"/>
    <property type="match status" value="1"/>
</dbReference>
<comment type="subcellular location">
    <subcellularLocation>
        <location evidence="1">Cell inner membrane</location>
    </subcellularLocation>
</comment>
<dbReference type="PIRSF" id="PIRSF002786">
    <property type="entry name" value="XcpX"/>
    <property type="match status" value="1"/>
</dbReference>
<feature type="domain" description="T2SS protein K first SAM-like" evidence="10">
    <location>
        <begin position="105"/>
        <end position="205"/>
    </location>
</feature>
<keyword evidence="6" id="KW-0812">Transmembrane</keyword>
<dbReference type="AlphaFoldDB" id="A0A3B0ZUA6"/>
<dbReference type="Gene3D" id="3.30.1300.30">
    <property type="entry name" value="GSPII I/J protein-like"/>
    <property type="match status" value="1"/>
</dbReference>
<dbReference type="InterPro" id="IPR049031">
    <property type="entry name" value="T2SSK_SAM-like_1st"/>
</dbReference>
<evidence type="ECO:0000256" key="9">
    <source>
        <dbReference type="ARBA" id="ARBA00023136"/>
    </source>
</evidence>
<evidence type="ECO:0000256" key="5">
    <source>
        <dbReference type="ARBA" id="ARBA00022519"/>
    </source>
</evidence>
<dbReference type="PANTHER" id="PTHR38831:SF1">
    <property type="entry name" value="TYPE II SECRETION SYSTEM PROTEIN K-RELATED"/>
    <property type="match status" value="1"/>
</dbReference>
<evidence type="ECO:0000256" key="6">
    <source>
        <dbReference type="ARBA" id="ARBA00022692"/>
    </source>
</evidence>
<proteinExistence type="inferred from homology"/>
<evidence type="ECO:0000256" key="1">
    <source>
        <dbReference type="ARBA" id="ARBA00004533"/>
    </source>
</evidence>
<dbReference type="EMBL" id="UOFR01000032">
    <property type="protein sequence ID" value="VAW95311.1"/>
    <property type="molecule type" value="Genomic_DNA"/>
</dbReference>